<feature type="domain" description="TonB-dependent receptor-like beta-barrel" evidence="11">
    <location>
        <begin position="529"/>
        <end position="1017"/>
    </location>
</feature>
<dbReference type="InterPro" id="IPR023996">
    <property type="entry name" value="TonB-dep_OMP_SusC/RagA"/>
</dbReference>
<comment type="similarity">
    <text evidence="8 9">Belongs to the TonB-dependent receptor family.</text>
</comment>
<feature type="chain" id="PRO_5046320926" evidence="10">
    <location>
        <begin position="27"/>
        <end position="1055"/>
    </location>
</feature>
<keyword evidence="4 8" id="KW-0812">Transmembrane</keyword>
<keyword evidence="5 9" id="KW-0798">TonB box</keyword>
<keyword evidence="7 8" id="KW-0998">Cell outer membrane</keyword>
<comment type="caution">
    <text evidence="13">The sequence shown here is derived from an EMBL/GenBank/DDBJ whole genome shotgun (WGS) entry which is preliminary data.</text>
</comment>
<evidence type="ECO:0000256" key="8">
    <source>
        <dbReference type="PROSITE-ProRule" id="PRU01360"/>
    </source>
</evidence>
<name>A0ABV9T7G3_9BACT</name>
<dbReference type="InterPro" id="IPR023997">
    <property type="entry name" value="TonB-dep_OMP_SusC/RagA_CS"/>
</dbReference>
<evidence type="ECO:0000256" key="4">
    <source>
        <dbReference type="ARBA" id="ARBA00022692"/>
    </source>
</evidence>
<dbReference type="Gene3D" id="2.40.170.20">
    <property type="entry name" value="TonB-dependent receptor, beta-barrel domain"/>
    <property type="match status" value="1"/>
</dbReference>
<dbReference type="InterPro" id="IPR000531">
    <property type="entry name" value="Beta-barrel_TonB"/>
</dbReference>
<dbReference type="Gene3D" id="2.170.130.10">
    <property type="entry name" value="TonB-dependent receptor, plug domain"/>
    <property type="match status" value="1"/>
</dbReference>
<dbReference type="Pfam" id="PF00593">
    <property type="entry name" value="TonB_dep_Rec_b-barrel"/>
    <property type="match status" value="1"/>
</dbReference>
<keyword evidence="14" id="KW-1185">Reference proteome</keyword>
<proteinExistence type="inferred from homology"/>
<dbReference type="InterPro" id="IPR036942">
    <property type="entry name" value="Beta-barrel_TonB_sf"/>
</dbReference>
<feature type="signal peptide" evidence="10">
    <location>
        <begin position="1"/>
        <end position="26"/>
    </location>
</feature>
<keyword evidence="6 8" id="KW-0472">Membrane</keyword>
<dbReference type="SUPFAM" id="SSF56935">
    <property type="entry name" value="Porins"/>
    <property type="match status" value="1"/>
</dbReference>
<reference evidence="14" key="1">
    <citation type="journal article" date="2019" name="Int. J. Syst. Evol. Microbiol.">
        <title>The Global Catalogue of Microorganisms (GCM) 10K type strain sequencing project: providing services to taxonomists for standard genome sequencing and annotation.</title>
        <authorList>
            <consortium name="The Broad Institute Genomics Platform"/>
            <consortium name="The Broad Institute Genome Sequencing Center for Infectious Disease"/>
            <person name="Wu L."/>
            <person name="Ma J."/>
        </authorList>
    </citation>
    <scope>NUCLEOTIDE SEQUENCE [LARGE SCALE GENOMIC DNA]</scope>
    <source>
        <strain evidence="14">CGMCC 4.7466</strain>
    </source>
</reference>
<dbReference type="SUPFAM" id="SSF49464">
    <property type="entry name" value="Carboxypeptidase regulatory domain-like"/>
    <property type="match status" value="1"/>
</dbReference>
<keyword evidence="10" id="KW-0732">Signal</keyword>
<comment type="subcellular location">
    <subcellularLocation>
        <location evidence="1 8">Cell outer membrane</location>
        <topology evidence="1 8">Multi-pass membrane protein</topology>
    </subcellularLocation>
</comment>
<accession>A0ABV9T7G3</accession>
<dbReference type="Pfam" id="PF07715">
    <property type="entry name" value="Plug"/>
    <property type="match status" value="1"/>
</dbReference>
<evidence type="ECO:0000256" key="9">
    <source>
        <dbReference type="RuleBase" id="RU003357"/>
    </source>
</evidence>
<dbReference type="EMBL" id="JBHSJJ010000021">
    <property type="protein sequence ID" value="MFC4874694.1"/>
    <property type="molecule type" value="Genomic_DNA"/>
</dbReference>
<keyword evidence="2 8" id="KW-0813">Transport</keyword>
<protein>
    <submittedName>
        <fullName evidence="13">SusC/RagA family TonB-linked outer membrane protein</fullName>
    </submittedName>
</protein>
<dbReference type="InterPro" id="IPR037066">
    <property type="entry name" value="Plug_dom_sf"/>
</dbReference>
<organism evidence="13 14">
    <name type="scientific">Negadavirga shengliensis</name>
    <dbReference type="NCBI Taxonomy" id="1389218"/>
    <lineage>
        <taxon>Bacteria</taxon>
        <taxon>Pseudomonadati</taxon>
        <taxon>Bacteroidota</taxon>
        <taxon>Cytophagia</taxon>
        <taxon>Cytophagales</taxon>
        <taxon>Cyclobacteriaceae</taxon>
        <taxon>Negadavirga</taxon>
    </lineage>
</organism>
<evidence type="ECO:0000259" key="11">
    <source>
        <dbReference type="Pfam" id="PF00593"/>
    </source>
</evidence>
<keyword evidence="3 8" id="KW-1134">Transmembrane beta strand</keyword>
<dbReference type="NCBIfam" id="TIGR04056">
    <property type="entry name" value="OMP_RagA_SusC"/>
    <property type="match status" value="1"/>
</dbReference>
<feature type="domain" description="TonB-dependent receptor plug" evidence="12">
    <location>
        <begin position="158"/>
        <end position="263"/>
    </location>
</feature>
<evidence type="ECO:0000256" key="6">
    <source>
        <dbReference type="ARBA" id="ARBA00023136"/>
    </source>
</evidence>
<sequence length="1055" mass="115375">MRKNLPTHCLSWFSALCLTVLLVGHAGDLLAGSHLSPAGGSPHTIHELPVPASLKGAGPSFDADAFDVTITGKVVDKNGDPIPGATVSVPGTNLGTATDIEGNYAITVPEGVSLVFSFIGYESQTIEVGNQQVINVTLTDSAQALEEVVVVGYGTQKKANLTGSVASVGNREIENRPITSAATALQGTVSGVHINQNSGQAGRDQVQVNIRGIGTLNNSNPLILVDGIEAPLNNINPDDIETITVLKDAASAAIYGSRAANGVVLVTTKRGAAQGEKVTFNYNGFMGTSEAIRLPEMVTNSVQFAELWNEGATNFGNPVKYTDADIEGFRQRGINTDWIDVVFRRGMMQQHNFSASGGTEKTNFRYSLGYLDQDGTIPNSNFKRFNTRLNLDTYVNDKVRVGTSLSLTRGDMNSPGSNVLGDGNVAGLAIQGLPFNTPYDSQGRFASPLGLAGRANPMAVAASREFRELDTHILGNTYINYEVIDGLNLRGTAAVNYRTINRASFNNMVEHFDIVTGNPTQMAPLRGRDRYNEQSLNVTTWLQASYEKSFGSHYLNVLIGFNQEEHNSDNFSAFRAGQISNTVHTLSSGDASTSTNAEGGTTWALQSYFGRVNYNYMERYLLEANMRYDGTSRFLNDKWGAFPSFSAGWVISEEDFMKNIGFLDFMKIRASWGLLGNQNIGDFRFARSLSLTQSYSFGGTLVPGVAVTDLGNPDLSWESTEMTNIGIDLGLFESRLTLEAEYFNRYTSGILYDLPSEITTGFSTQISNAAEVRNEGWELNLNYNDNFGQVRFSFGGNLTHVKSTVMELNPNIPSEADRAIQGRMIIQPGSPINSYFGYQSLGIFRTQEEFDSAPDHSLLDPNYGVGDVRLADISGPDGVPDGIIDQNDRVVMGWQNPEWLFGFNTRVSYKGFDIFALFQGAGGYHGYSSEELAAPFFNTAGLVGLWEDRWTPENPDASMPRIFVSNGPSNSTNNSFWLYDRTFLRMKNLQIGYTIPQPLLERTFIQTLRVFVNGSNLFTITEFPYLDPERPPGADRGTNSYPNLRVFTGGLNINF</sequence>
<evidence type="ECO:0000256" key="7">
    <source>
        <dbReference type="ARBA" id="ARBA00023237"/>
    </source>
</evidence>
<dbReference type="Pfam" id="PF13715">
    <property type="entry name" value="CarbopepD_reg_2"/>
    <property type="match status" value="1"/>
</dbReference>
<dbReference type="InterPro" id="IPR008969">
    <property type="entry name" value="CarboxyPept-like_regulatory"/>
</dbReference>
<evidence type="ECO:0000256" key="1">
    <source>
        <dbReference type="ARBA" id="ARBA00004571"/>
    </source>
</evidence>
<gene>
    <name evidence="13" type="ORF">ACFPFU_23525</name>
</gene>
<dbReference type="InterPro" id="IPR039426">
    <property type="entry name" value="TonB-dep_rcpt-like"/>
</dbReference>
<evidence type="ECO:0000313" key="14">
    <source>
        <dbReference type="Proteomes" id="UP001595818"/>
    </source>
</evidence>
<dbReference type="NCBIfam" id="TIGR04057">
    <property type="entry name" value="SusC_RagA_signa"/>
    <property type="match status" value="1"/>
</dbReference>
<dbReference type="RefSeq" id="WP_377068789.1">
    <property type="nucleotide sequence ID" value="NZ_JBHSJJ010000021.1"/>
</dbReference>
<evidence type="ECO:0000256" key="2">
    <source>
        <dbReference type="ARBA" id="ARBA00022448"/>
    </source>
</evidence>
<evidence type="ECO:0000256" key="3">
    <source>
        <dbReference type="ARBA" id="ARBA00022452"/>
    </source>
</evidence>
<dbReference type="Proteomes" id="UP001595818">
    <property type="component" value="Unassembled WGS sequence"/>
</dbReference>
<evidence type="ECO:0000256" key="5">
    <source>
        <dbReference type="ARBA" id="ARBA00023077"/>
    </source>
</evidence>
<evidence type="ECO:0000256" key="10">
    <source>
        <dbReference type="SAM" id="SignalP"/>
    </source>
</evidence>
<dbReference type="InterPro" id="IPR012910">
    <property type="entry name" value="Plug_dom"/>
</dbReference>
<dbReference type="PROSITE" id="PS52016">
    <property type="entry name" value="TONB_DEPENDENT_REC_3"/>
    <property type="match status" value="1"/>
</dbReference>
<evidence type="ECO:0000313" key="13">
    <source>
        <dbReference type="EMBL" id="MFC4874694.1"/>
    </source>
</evidence>
<dbReference type="Gene3D" id="2.60.40.1120">
    <property type="entry name" value="Carboxypeptidase-like, regulatory domain"/>
    <property type="match status" value="1"/>
</dbReference>
<evidence type="ECO:0000259" key="12">
    <source>
        <dbReference type="Pfam" id="PF07715"/>
    </source>
</evidence>